<feature type="domain" description="PepSY" evidence="2">
    <location>
        <begin position="203"/>
        <end position="260"/>
    </location>
</feature>
<keyword evidence="4" id="KW-1185">Reference proteome</keyword>
<proteinExistence type="predicted"/>
<evidence type="ECO:0000313" key="3">
    <source>
        <dbReference type="EMBL" id="WNY49042.1"/>
    </source>
</evidence>
<sequence>MKQLKTLTFTALVAATLGLQQTVSANQIKTMDAAKSIVLKDLGLNASQVRFKDLDFEKGIYEIDLVANNVEYDYDVQASTGKIIKKKSKNLAPTKTTVKPAQPTQAKKTTVAVTISMEQAKTIALKDAGLTANKVRFKEVDLEKSVYEVDFVANNLEYEYDINGLTGKIIKKKTKAVAVKPVTSQKKPVVVTQPKKVAVVPTLSVEQVKTIVLKDLGLAAAKVRFKEVDLEKGIYEVEALANNSEFDYKINGTTGQIIKKKVEAKKSW</sequence>
<feature type="signal peptide" evidence="1">
    <location>
        <begin position="1"/>
        <end position="25"/>
    </location>
</feature>
<evidence type="ECO:0000313" key="4">
    <source>
        <dbReference type="Proteomes" id="UP001301526"/>
    </source>
</evidence>
<feature type="domain" description="PepSY" evidence="2">
    <location>
        <begin position="115"/>
        <end position="172"/>
    </location>
</feature>
<protein>
    <submittedName>
        <fullName evidence="3">PepSY domain-containing protein</fullName>
    </submittedName>
</protein>
<organism evidence="3 4">
    <name type="scientific">Streptococcus iners subsp. hyiners</name>
    <dbReference type="NCBI Taxonomy" id="3028083"/>
    <lineage>
        <taxon>Bacteria</taxon>
        <taxon>Bacillati</taxon>
        <taxon>Bacillota</taxon>
        <taxon>Bacilli</taxon>
        <taxon>Lactobacillales</taxon>
        <taxon>Streptococcaceae</taxon>
        <taxon>Streptococcus</taxon>
        <taxon>Streptococcus iners</taxon>
    </lineage>
</organism>
<feature type="domain" description="PepSY" evidence="2">
    <location>
        <begin position="30"/>
        <end position="86"/>
    </location>
</feature>
<dbReference type="Pfam" id="PF03413">
    <property type="entry name" value="PepSY"/>
    <property type="match status" value="3"/>
</dbReference>
<dbReference type="Proteomes" id="UP001301526">
    <property type="component" value="Chromosome"/>
</dbReference>
<dbReference type="RefSeq" id="WP_248055826.1">
    <property type="nucleotide sequence ID" value="NZ_CP118734.1"/>
</dbReference>
<evidence type="ECO:0000259" key="2">
    <source>
        <dbReference type="Pfam" id="PF03413"/>
    </source>
</evidence>
<dbReference type="EMBL" id="CP118734">
    <property type="protein sequence ID" value="WNY49042.1"/>
    <property type="molecule type" value="Genomic_DNA"/>
</dbReference>
<feature type="chain" id="PRO_5041643588" evidence="1">
    <location>
        <begin position="26"/>
        <end position="268"/>
    </location>
</feature>
<dbReference type="Gene3D" id="3.10.450.40">
    <property type="match status" value="3"/>
</dbReference>
<dbReference type="AlphaFoldDB" id="A0AA96VG05"/>
<dbReference type="InterPro" id="IPR025711">
    <property type="entry name" value="PepSY"/>
</dbReference>
<name>A0AA96VG05_9STRE</name>
<gene>
    <name evidence="3" type="ORF">PW220_10045</name>
</gene>
<keyword evidence="1" id="KW-0732">Signal</keyword>
<evidence type="ECO:0000256" key="1">
    <source>
        <dbReference type="SAM" id="SignalP"/>
    </source>
</evidence>
<reference evidence="3 4" key="1">
    <citation type="submission" date="2023-02" db="EMBL/GenBank/DDBJ databases">
        <title>Streptococcus sp. Genome Sequencing and Assembly.</title>
        <authorList>
            <person name="Shore S.M."/>
            <person name="Nicholson T.L."/>
        </authorList>
    </citation>
    <scope>NUCLEOTIDE SEQUENCE [LARGE SCALE GENOMIC DNA]</scope>
    <source>
        <strain evidence="3 4">29892</strain>
    </source>
</reference>
<accession>A0AA96VG05</accession>